<keyword evidence="5 6" id="KW-0472">Membrane</keyword>
<dbReference type="GO" id="GO:0005886">
    <property type="term" value="C:plasma membrane"/>
    <property type="evidence" value="ECO:0007669"/>
    <property type="project" value="UniProtKB-SubCell"/>
</dbReference>
<dbReference type="AlphaFoldDB" id="A0A8J4H145"/>
<dbReference type="PANTHER" id="PTHR40064:SF1">
    <property type="entry name" value="MEMBRANE PROTEIN"/>
    <property type="match status" value="1"/>
</dbReference>
<dbReference type="InterPro" id="IPR052984">
    <property type="entry name" value="UPF0421"/>
</dbReference>
<dbReference type="Pfam" id="PF11728">
    <property type="entry name" value="ArAE_1_C"/>
    <property type="match status" value="1"/>
</dbReference>
<dbReference type="InterPro" id="IPR021062">
    <property type="entry name" value="ArAE_1_C"/>
</dbReference>
<evidence type="ECO:0000313" key="9">
    <source>
        <dbReference type="Proteomes" id="UP000677918"/>
    </source>
</evidence>
<dbReference type="Pfam" id="PF06081">
    <property type="entry name" value="ArAE_1"/>
    <property type="match status" value="1"/>
</dbReference>
<dbReference type="Proteomes" id="UP000677918">
    <property type="component" value="Unassembled WGS sequence"/>
</dbReference>
<dbReference type="Gene3D" id="1.20.120.940">
    <property type="entry name" value="Putative aromatic acid exporter, C-terminal domain"/>
    <property type="match status" value="1"/>
</dbReference>
<evidence type="ECO:0000256" key="5">
    <source>
        <dbReference type="ARBA" id="ARBA00023136"/>
    </source>
</evidence>
<evidence type="ECO:0000256" key="2">
    <source>
        <dbReference type="ARBA" id="ARBA00022475"/>
    </source>
</evidence>
<comment type="caution">
    <text evidence="8">The sequence shown here is derived from an EMBL/GenBank/DDBJ whole genome shotgun (WGS) entry which is preliminary data.</text>
</comment>
<keyword evidence="4 6" id="KW-1133">Transmembrane helix</keyword>
<accession>A0A8J4H145</accession>
<name>A0A8J4H145_9BACL</name>
<evidence type="ECO:0000256" key="3">
    <source>
        <dbReference type="ARBA" id="ARBA00022692"/>
    </source>
</evidence>
<reference evidence="8" key="1">
    <citation type="submission" date="2021-04" db="EMBL/GenBank/DDBJ databases">
        <title>Draft genome sequence of Xylanibacillus composti strain K13.</title>
        <authorList>
            <person name="Uke A."/>
            <person name="Chhe C."/>
            <person name="Baramee S."/>
            <person name="Kosugi A."/>
        </authorList>
    </citation>
    <scope>NUCLEOTIDE SEQUENCE</scope>
    <source>
        <strain evidence="8">K13</strain>
    </source>
</reference>
<feature type="domain" description="Putative aromatic acid exporter C-terminal" evidence="7">
    <location>
        <begin position="148"/>
        <end position="310"/>
    </location>
</feature>
<evidence type="ECO:0000256" key="4">
    <source>
        <dbReference type="ARBA" id="ARBA00022989"/>
    </source>
</evidence>
<dbReference type="InterPro" id="IPR010343">
    <property type="entry name" value="ArAE_1"/>
</dbReference>
<proteinExistence type="predicted"/>
<dbReference type="EMBL" id="BOVK01000006">
    <property type="protein sequence ID" value="GIQ67666.1"/>
    <property type="molecule type" value="Genomic_DNA"/>
</dbReference>
<dbReference type="InterPro" id="IPR038323">
    <property type="entry name" value="ArAE_1_C_sf"/>
</dbReference>
<keyword evidence="9" id="KW-1185">Reference proteome</keyword>
<gene>
    <name evidence="8" type="ORF">XYCOK13_04900</name>
</gene>
<sequence>MKFFFGIRVWKTAVAAVAAVYLAGGIGLSHSLSAGLLAVLGVEVTRKRGIVSATQRFLASIVGLLIGAFLFYLFGFENWVIGLFILVAYPILAKVKLKDGIITSSVVVLHVFTEGRIHVDMLLNEIALLVIGLGCATIVNMVYMPGADEKLGELRARTERQFSSIFLAIAEHLRDPHILWDGKEYSDAVDAVEQGISLAAQADENALFRHEHYWQEYFHMRRSQLESIGRMMGLVAQIYDKLPQAVLTAQVFEELSEDVKADAYTGRAEADLKELEAAFQAMDLPATREEFELRSAILQLCVELRTYLETAKREKKRREPLKSA</sequence>
<evidence type="ECO:0000256" key="1">
    <source>
        <dbReference type="ARBA" id="ARBA00004651"/>
    </source>
</evidence>
<feature type="transmembrane region" description="Helical" evidence="6">
    <location>
        <begin position="57"/>
        <end position="89"/>
    </location>
</feature>
<keyword evidence="2" id="KW-1003">Cell membrane</keyword>
<keyword evidence="3 6" id="KW-0812">Transmembrane</keyword>
<dbReference type="RefSeq" id="WP_213410284.1">
    <property type="nucleotide sequence ID" value="NZ_BOVK01000006.1"/>
</dbReference>
<evidence type="ECO:0000259" key="7">
    <source>
        <dbReference type="Pfam" id="PF11728"/>
    </source>
</evidence>
<evidence type="ECO:0000313" key="8">
    <source>
        <dbReference type="EMBL" id="GIQ67666.1"/>
    </source>
</evidence>
<organism evidence="8 9">
    <name type="scientific">Xylanibacillus composti</name>
    <dbReference type="NCBI Taxonomy" id="1572762"/>
    <lineage>
        <taxon>Bacteria</taxon>
        <taxon>Bacillati</taxon>
        <taxon>Bacillota</taxon>
        <taxon>Bacilli</taxon>
        <taxon>Bacillales</taxon>
        <taxon>Paenibacillaceae</taxon>
        <taxon>Xylanibacillus</taxon>
    </lineage>
</organism>
<evidence type="ECO:0000256" key="6">
    <source>
        <dbReference type="SAM" id="Phobius"/>
    </source>
</evidence>
<protein>
    <recommendedName>
        <fullName evidence="7">Putative aromatic acid exporter C-terminal domain-containing protein</fullName>
    </recommendedName>
</protein>
<comment type="subcellular location">
    <subcellularLocation>
        <location evidence="1">Cell membrane</location>
        <topology evidence="1">Multi-pass membrane protein</topology>
    </subcellularLocation>
</comment>
<feature type="transmembrane region" description="Helical" evidence="6">
    <location>
        <begin position="126"/>
        <end position="144"/>
    </location>
</feature>
<dbReference type="PANTHER" id="PTHR40064">
    <property type="entry name" value="MEMBRANE PROTEIN-RELATED"/>
    <property type="match status" value="1"/>
</dbReference>